<dbReference type="OrthoDB" id="9797829at2"/>
<dbReference type="InterPro" id="IPR028098">
    <property type="entry name" value="Glyco_trans_4-like_N"/>
</dbReference>
<dbReference type="InterPro" id="IPR001296">
    <property type="entry name" value="Glyco_trans_1"/>
</dbReference>
<sequence>MKIGIDARAAIWYRGTGIGTYTYQLLRSLYLINRQEFNWRFFWPGDEYRDLDIASDSIFNSIEKNKDKFWEEVHIPARITDEKIDLYHVPQNGIGLPKGNSCPMVVTIHDLIPYIYPETVGKGYLKVFLQEMPGIVARAAHIITVSECSKQDLLRILKVPAEKITVTYEAPEPIYRPVPQKKARAFVSEHYGIQDQYILYIGGFSPRKNVKGLINAFKEIRKDVGYPIKLVLVGKQVREYGDLVVLIEALGLEEDVIWTGFAAVEDLPYLYAAANLFVYPSFYEGFGLPPLEAMACGTPTIAANTSSIPEVVGEGAWLFNPFDSMELAEKMYKLLTDADLRQELGRKGLMRAGEFSWNKTALETMEVYRRVLGKRG</sequence>
<dbReference type="EMBL" id="FUXM01000033">
    <property type="protein sequence ID" value="SKA17742.1"/>
    <property type="molecule type" value="Genomic_DNA"/>
</dbReference>
<evidence type="ECO:0000259" key="3">
    <source>
        <dbReference type="Pfam" id="PF13439"/>
    </source>
</evidence>
<proteinExistence type="predicted"/>
<evidence type="ECO:0000313" key="5">
    <source>
        <dbReference type="Proteomes" id="UP000189933"/>
    </source>
</evidence>
<dbReference type="PANTHER" id="PTHR46401:SF2">
    <property type="entry name" value="GLYCOSYLTRANSFERASE WBBK-RELATED"/>
    <property type="match status" value="1"/>
</dbReference>
<keyword evidence="1 4" id="KW-0808">Transferase</keyword>
<accession>A0A1T4RP67</accession>
<dbReference type="CDD" id="cd03809">
    <property type="entry name" value="GT4_MtfB-like"/>
    <property type="match status" value="1"/>
</dbReference>
<evidence type="ECO:0000313" key="4">
    <source>
        <dbReference type="EMBL" id="SKA17742.1"/>
    </source>
</evidence>
<name>A0A1T4RP67_9FIRM</name>
<dbReference type="RefSeq" id="WP_078666223.1">
    <property type="nucleotide sequence ID" value="NZ_FUXM01000033.1"/>
</dbReference>
<evidence type="ECO:0000256" key="1">
    <source>
        <dbReference type="ARBA" id="ARBA00022679"/>
    </source>
</evidence>
<dbReference type="FunFam" id="3.40.50.2000:FF:000119">
    <property type="entry name" value="Glycosyl transferase group 1"/>
    <property type="match status" value="1"/>
</dbReference>
<organism evidence="4 5">
    <name type="scientific">Carboxydocella sporoproducens DSM 16521</name>
    <dbReference type="NCBI Taxonomy" id="1121270"/>
    <lineage>
        <taxon>Bacteria</taxon>
        <taxon>Bacillati</taxon>
        <taxon>Bacillota</taxon>
        <taxon>Clostridia</taxon>
        <taxon>Eubacteriales</taxon>
        <taxon>Clostridiales Family XVI. Incertae Sedis</taxon>
        <taxon>Carboxydocella</taxon>
    </lineage>
</organism>
<dbReference type="PANTHER" id="PTHR46401">
    <property type="entry name" value="GLYCOSYLTRANSFERASE WBBK-RELATED"/>
    <property type="match status" value="1"/>
</dbReference>
<protein>
    <submittedName>
        <fullName evidence="4">Glycosyltransferase involved in cell wall bisynthesis</fullName>
    </submittedName>
</protein>
<dbReference type="Proteomes" id="UP000189933">
    <property type="component" value="Unassembled WGS sequence"/>
</dbReference>
<keyword evidence="5" id="KW-1185">Reference proteome</keyword>
<dbReference type="SUPFAM" id="SSF53756">
    <property type="entry name" value="UDP-Glycosyltransferase/glycogen phosphorylase"/>
    <property type="match status" value="1"/>
</dbReference>
<reference evidence="5" key="1">
    <citation type="submission" date="2017-02" db="EMBL/GenBank/DDBJ databases">
        <authorList>
            <person name="Varghese N."/>
            <person name="Submissions S."/>
        </authorList>
    </citation>
    <scope>NUCLEOTIDE SEQUENCE [LARGE SCALE GENOMIC DNA]</scope>
    <source>
        <strain evidence="5">DSM 16521</strain>
    </source>
</reference>
<feature type="domain" description="Glycosyl transferase family 1" evidence="2">
    <location>
        <begin position="195"/>
        <end position="348"/>
    </location>
</feature>
<feature type="domain" description="Glycosyltransferase subfamily 4-like N-terminal" evidence="3">
    <location>
        <begin position="60"/>
        <end position="168"/>
    </location>
</feature>
<gene>
    <name evidence="4" type="ORF">SAMN02745885_02213</name>
</gene>
<evidence type="ECO:0000259" key="2">
    <source>
        <dbReference type="Pfam" id="PF00534"/>
    </source>
</evidence>
<dbReference type="GO" id="GO:0016757">
    <property type="term" value="F:glycosyltransferase activity"/>
    <property type="evidence" value="ECO:0007669"/>
    <property type="project" value="InterPro"/>
</dbReference>
<dbReference type="Gene3D" id="3.40.50.2000">
    <property type="entry name" value="Glycogen Phosphorylase B"/>
    <property type="match status" value="2"/>
</dbReference>
<dbReference type="GO" id="GO:0009103">
    <property type="term" value="P:lipopolysaccharide biosynthetic process"/>
    <property type="evidence" value="ECO:0007669"/>
    <property type="project" value="TreeGrafter"/>
</dbReference>
<dbReference type="Pfam" id="PF00534">
    <property type="entry name" value="Glycos_transf_1"/>
    <property type="match status" value="1"/>
</dbReference>
<dbReference type="AlphaFoldDB" id="A0A1T4RP67"/>
<dbReference type="Pfam" id="PF13439">
    <property type="entry name" value="Glyco_transf_4"/>
    <property type="match status" value="1"/>
</dbReference>